<keyword evidence="2" id="KW-1185">Reference proteome</keyword>
<protein>
    <submittedName>
        <fullName evidence="1">ADP-ribosylglycohydrolase family protein</fullName>
    </submittedName>
</protein>
<reference evidence="1" key="1">
    <citation type="submission" date="2022-11" db="EMBL/GenBank/DDBJ databases">
        <title>beta-Carotene-producing bacterium, Jeongeuplla avenae sp. nov., alleviates the salt stress of Arabidopsis seedlings.</title>
        <authorList>
            <person name="Jiang L."/>
            <person name="Lee J."/>
        </authorList>
    </citation>
    <scope>NUCLEOTIDE SEQUENCE</scope>
    <source>
        <strain evidence="1">DY_R2A_6</strain>
    </source>
</reference>
<dbReference type="Proteomes" id="UP001163223">
    <property type="component" value="Chromosome"/>
</dbReference>
<name>A0ACD4NLU0_9HYPH</name>
<gene>
    <name evidence="1" type="ORF">OXU80_23670</name>
</gene>
<proteinExistence type="predicted"/>
<sequence>MNEDVADRARGALLGLAVGDALGTTLEFSARDSLSRQTDITGGGPFHLRPGQWTDDTAMALALADSLLACSGLDPRDLMTRFVSWWREGRYSCTGTCFDIGAATAGALARFEATGEPFAGSTDPQEAGNGSLMRLAPIVLVALDDPDRLDRLAAEQSRTTHGAPQAVEACVLFARILRSAILGEPDPLRARAWAGDPAIAAIAAGGWRPKEREAIRSSGYVVHTLEAALWATARTRSFAEAVILAVNLGEDADTVGAVTGQIAGAVYGASAIPERWLQILAWRDEIEAAAGALLGPRPPS</sequence>
<evidence type="ECO:0000313" key="2">
    <source>
        <dbReference type="Proteomes" id="UP001163223"/>
    </source>
</evidence>
<organism evidence="1 2">
    <name type="scientific">Antarcticirhabdus aurantiaca</name>
    <dbReference type="NCBI Taxonomy" id="2606717"/>
    <lineage>
        <taxon>Bacteria</taxon>
        <taxon>Pseudomonadati</taxon>
        <taxon>Pseudomonadota</taxon>
        <taxon>Alphaproteobacteria</taxon>
        <taxon>Hyphomicrobiales</taxon>
        <taxon>Aurantimonadaceae</taxon>
        <taxon>Antarcticirhabdus</taxon>
    </lineage>
</organism>
<dbReference type="EMBL" id="CP113520">
    <property type="protein sequence ID" value="WAJ27807.1"/>
    <property type="molecule type" value="Genomic_DNA"/>
</dbReference>
<accession>A0ACD4NLU0</accession>
<evidence type="ECO:0000313" key="1">
    <source>
        <dbReference type="EMBL" id="WAJ27807.1"/>
    </source>
</evidence>